<proteinExistence type="predicted"/>
<dbReference type="RefSeq" id="WP_121575633.1">
    <property type="nucleotide sequence ID" value="NZ_MJLZ01000030.1"/>
</dbReference>
<comment type="caution">
    <text evidence="2">The sequence shown here is derived from an EMBL/GenBank/DDBJ whole genome shotgun (WGS) entry which is preliminary data.</text>
</comment>
<reference evidence="2 3" key="1">
    <citation type="submission" date="2016-09" db="EMBL/GenBank/DDBJ databases">
        <authorList>
            <person name="Doonan J."/>
            <person name="Pachebat J.A."/>
            <person name="Golyshin P.N."/>
            <person name="Denman S."/>
            <person name="Mcdonald J.E."/>
        </authorList>
    </citation>
    <scope>NUCLEOTIDE SEQUENCE [LARGE SCALE GENOMIC DNA]</scope>
    <source>
        <strain evidence="2 3">NCPPB 3934</strain>
    </source>
</reference>
<keyword evidence="3" id="KW-1185">Reference proteome</keyword>
<dbReference type="AlphaFoldDB" id="A0A421DM69"/>
<dbReference type="SMART" id="SM00671">
    <property type="entry name" value="SEL1"/>
    <property type="match status" value="9"/>
</dbReference>
<dbReference type="OrthoDB" id="6114904at2"/>
<dbReference type="InterPro" id="IPR011990">
    <property type="entry name" value="TPR-like_helical_dom_sf"/>
</dbReference>
<dbReference type="Proteomes" id="UP000285648">
    <property type="component" value="Unassembled WGS sequence"/>
</dbReference>
<dbReference type="InterPro" id="IPR006597">
    <property type="entry name" value="Sel1-like"/>
</dbReference>
<dbReference type="PANTHER" id="PTHR11102:SF160">
    <property type="entry name" value="ERAD-ASSOCIATED E3 UBIQUITIN-PROTEIN LIGASE COMPONENT HRD3"/>
    <property type="match status" value="1"/>
</dbReference>
<dbReference type="Pfam" id="PF08238">
    <property type="entry name" value="Sel1"/>
    <property type="match status" value="8"/>
</dbReference>
<dbReference type="EMBL" id="MJLZ01000030">
    <property type="protein sequence ID" value="RLM21877.1"/>
    <property type="molecule type" value="Genomic_DNA"/>
</dbReference>
<gene>
    <name evidence="2" type="ORF">BIY29_13135</name>
</gene>
<evidence type="ECO:0000313" key="3">
    <source>
        <dbReference type="Proteomes" id="UP000285648"/>
    </source>
</evidence>
<accession>A0A421DM69</accession>
<keyword evidence="1" id="KW-0732">Signal</keyword>
<feature type="signal peptide" evidence="1">
    <location>
        <begin position="1"/>
        <end position="19"/>
    </location>
</feature>
<dbReference type="PROSITE" id="PS51257">
    <property type="entry name" value="PROKAR_LIPOPROTEIN"/>
    <property type="match status" value="1"/>
</dbReference>
<protein>
    <recommendedName>
        <fullName evidence="4">Sel1 repeat family protein</fullName>
    </recommendedName>
</protein>
<sequence>MKQRTLFLMLSLSWLTSCATPVSSLSEQALADAAVQGKGEAQYELARRLAAKSDYPQAMRWMQQAAEQDGALSATRTRRAEAALQVADWYQAGLGEPRNEQLAWTWWQRASRLGSGDAGYRLGTACQQQHGGKLVAECIDGFEAAAENGHTNAQLVLAQWYSSHGADKDAVRWLERAADQGNADAQYQLARRYEQGKGGVVRRDIAERLYYQAAQRGQPQAQFWLAEHAQGKDALYWYQKAAQGGEPDAQLWLAQAYLQGTGVPHDEQTGLAWLARAAAGGSHEAEYRLSTLQTNEAQQEHYLMLAAAGGYSKAQRELAERYHRRGQYQEARETYGAAARQGSPSAQLAYGEMLRLGQGGKEDYAEAFKQYRLAASVGNRMAQYRMGTMRQEGLGASRNRIHAYAWFSLAATEGMNDAINARNDLESGMRPEEIKAAQKLALHWEKKISAAERIEE</sequence>
<evidence type="ECO:0008006" key="4">
    <source>
        <dbReference type="Google" id="ProtNLM"/>
    </source>
</evidence>
<dbReference type="InterPro" id="IPR050767">
    <property type="entry name" value="Sel1_AlgK"/>
</dbReference>
<dbReference type="PANTHER" id="PTHR11102">
    <property type="entry name" value="SEL-1-LIKE PROTEIN"/>
    <property type="match status" value="1"/>
</dbReference>
<feature type="chain" id="PRO_5019579544" description="Sel1 repeat family protein" evidence="1">
    <location>
        <begin position="20"/>
        <end position="456"/>
    </location>
</feature>
<organism evidence="2 3">
    <name type="scientific">Brenneria alni</name>
    <dbReference type="NCBI Taxonomy" id="71656"/>
    <lineage>
        <taxon>Bacteria</taxon>
        <taxon>Pseudomonadati</taxon>
        <taxon>Pseudomonadota</taxon>
        <taxon>Gammaproteobacteria</taxon>
        <taxon>Enterobacterales</taxon>
        <taxon>Pectobacteriaceae</taxon>
        <taxon>Brenneria</taxon>
    </lineage>
</organism>
<evidence type="ECO:0000256" key="1">
    <source>
        <dbReference type="SAM" id="SignalP"/>
    </source>
</evidence>
<dbReference type="Gene3D" id="1.25.40.10">
    <property type="entry name" value="Tetratricopeptide repeat domain"/>
    <property type="match status" value="3"/>
</dbReference>
<name>A0A421DM69_9GAMM</name>
<dbReference type="SUPFAM" id="SSF81901">
    <property type="entry name" value="HCP-like"/>
    <property type="match status" value="3"/>
</dbReference>
<evidence type="ECO:0000313" key="2">
    <source>
        <dbReference type="EMBL" id="RLM21877.1"/>
    </source>
</evidence>